<evidence type="ECO:0000313" key="1">
    <source>
        <dbReference type="EMBL" id="MCL7713972.1"/>
    </source>
</evidence>
<dbReference type="Pfam" id="PF03692">
    <property type="entry name" value="CxxCxxCC"/>
    <property type="match status" value="1"/>
</dbReference>
<dbReference type="InterPro" id="IPR005358">
    <property type="entry name" value="Puta_zinc/iron-chelating_dom"/>
</dbReference>
<dbReference type="EMBL" id="JAIKTS010000001">
    <property type="protein sequence ID" value="MCL7713972.1"/>
    <property type="molecule type" value="Genomic_DNA"/>
</dbReference>
<evidence type="ECO:0000313" key="2">
    <source>
        <dbReference type="Proteomes" id="UP001431235"/>
    </source>
</evidence>
<organism evidence="1 2">
    <name type="scientific">Stenotrophomonas mori</name>
    <dbReference type="NCBI Taxonomy" id="2871096"/>
    <lineage>
        <taxon>Bacteria</taxon>
        <taxon>Pseudomonadati</taxon>
        <taxon>Pseudomonadota</taxon>
        <taxon>Gammaproteobacteria</taxon>
        <taxon>Lysobacterales</taxon>
        <taxon>Lysobacteraceae</taxon>
        <taxon>Stenotrophomonas</taxon>
    </lineage>
</organism>
<gene>
    <name evidence="1" type="ORF">K5L01_04780</name>
</gene>
<sequence length="130" mass="14102">MPALSASHALRIGHPRLSAGRRGVSTCGRPAAVHCSACDAVCCRLTVILESGDDVPPHLTTRLHGLHVMARDPEGWCLGLDGRTMNCRIYASRPVACRSFVMGGPYCRSIRDEYSTATTPSGRNDHEENR</sequence>
<comment type="caution">
    <text evidence="1">The sequence shown here is derived from an EMBL/GenBank/DDBJ whole genome shotgun (WGS) entry which is preliminary data.</text>
</comment>
<accession>A0ABT0SF84</accession>
<keyword evidence="2" id="KW-1185">Reference proteome</keyword>
<proteinExistence type="predicted"/>
<dbReference type="Proteomes" id="UP001431235">
    <property type="component" value="Unassembled WGS sequence"/>
</dbReference>
<name>A0ABT0SF84_9GAMM</name>
<protein>
    <submittedName>
        <fullName evidence="1">YkgJ family cysteine cluster protein</fullName>
    </submittedName>
</protein>
<reference evidence="1 2" key="1">
    <citation type="submission" date="2021-08" db="EMBL/GenBank/DDBJ databases">
        <title>Novel members of of the genus Stenotrophomonas from differernt environment.</title>
        <authorList>
            <person name="Deng Y."/>
        </authorList>
    </citation>
    <scope>NUCLEOTIDE SEQUENCE [LARGE SCALE GENOMIC DNA]</scope>
    <source>
        <strain evidence="1 2">CPCC 101365</strain>
    </source>
</reference>